<evidence type="ECO:0000256" key="7">
    <source>
        <dbReference type="ARBA" id="ARBA00023136"/>
    </source>
</evidence>
<dbReference type="SUPFAM" id="SSF161093">
    <property type="entry name" value="MgtE membrane domain-like"/>
    <property type="match status" value="1"/>
</dbReference>
<dbReference type="AlphaFoldDB" id="A0A345Z2C8"/>
<keyword evidence="5 9" id="KW-0460">Magnesium</keyword>
<dbReference type="InterPro" id="IPR000644">
    <property type="entry name" value="CBS_dom"/>
</dbReference>
<reference evidence="11 12" key="1">
    <citation type="submission" date="2018-07" db="EMBL/GenBank/DDBJ databases">
        <title>Complete genome sequence of Spiroplasma alleghenense PLHS-1 (ATCC 51752).</title>
        <authorList>
            <person name="Chou L."/>
            <person name="Lee T.-Y."/>
            <person name="Tsai Y.-M."/>
            <person name="Kuo C.-H."/>
        </authorList>
    </citation>
    <scope>NUCLEOTIDE SEQUENCE [LARGE SCALE GENOMIC DNA]</scope>
    <source>
        <strain evidence="11 12">PLHS-1</strain>
    </source>
</reference>
<sequence length="480" mass="54553">MEMTEVKQIEKQIIDLSKQNKTKELKEVCESYPLVDVAEALAEIDNEVVLKIIRLLSTEDASHVFIYLSRKTQEFLVEKLTNIELKELINDLYIDDVIDTIDELSTEAVRKVLKVASKEVRLKVNQILEYDEMTAGAIMSVEYIKLLESDTVSSAIKKIRELYEINEENEDFFVVDKFDNLVGYLQLKDLVFNKEKALISSIMDKRLIYAQTTTDQEDVADIFKKYDIQTLPVLDSENKFVGIITVDDVIDVIEDENTEDIHKMGGMKPLEDSYFDTGFWKMMWSRAGWLTFLMLSATFMQLIIIGSMMLFKVNGSQISLNSSVFVMTMIILPVLLVVITTSSNAANQSSTMIVRAIALKEIKKGDYWKVVWKEFRVASMVGAFVVFFNFIRMIIIFAIQFNGDINQTELWTAILVTSLVMFISIVTSKLIGASLPMLAKYFKLDAAIFASPIITTIVDTLTTLLFMGVAFGFYSPILGV</sequence>
<dbReference type="NCBIfam" id="TIGR00400">
    <property type="entry name" value="mgtE"/>
    <property type="match status" value="1"/>
</dbReference>
<dbReference type="InterPro" id="IPR046342">
    <property type="entry name" value="CBS_dom_sf"/>
</dbReference>
<feature type="transmembrane region" description="Helical" evidence="9">
    <location>
        <begin position="289"/>
        <end position="311"/>
    </location>
</feature>
<dbReference type="EMBL" id="CP031376">
    <property type="protein sequence ID" value="AXK50757.1"/>
    <property type="molecule type" value="Genomic_DNA"/>
</dbReference>
<keyword evidence="9" id="KW-1003">Cell membrane</keyword>
<dbReference type="KEGG" id="salx:SALLE_v1c00810"/>
<name>A0A345Z2C8_9MOLU</name>
<feature type="transmembrane region" description="Helical" evidence="9">
    <location>
        <begin position="377"/>
        <end position="399"/>
    </location>
</feature>
<dbReference type="SMART" id="SM00924">
    <property type="entry name" value="MgtE_N"/>
    <property type="match status" value="1"/>
</dbReference>
<keyword evidence="12" id="KW-1185">Reference proteome</keyword>
<keyword evidence="8" id="KW-0129">CBS domain</keyword>
<dbReference type="Pfam" id="PF03448">
    <property type="entry name" value="MgtE_N"/>
    <property type="match status" value="1"/>
</dbReference>
<proteinExistence type="inferred from homology"/>
<evidence type="ECO:0000256" key="4">
    <source>
        <dbReference type="ARBA" id="ARBA00022692"/>
    </source>
</evidence>
<dbReference type="PANTHER" id="PTHR43773:SF1">
    <property type="entry name" value="MAGNESIUM TRANSPORTER MGTE"/>
    <property type="match status" value="1"/>
</dbReference>
<gene>
    <name evidence="11" type="primary">mgtE</name>
    <name evidence="11" type="ORF">SALLE_v1c00810</name>
</gene>
<dbReference type="Pfam" id="PF00571">
    <property type="entry name" value="CBS"/>
    <property type="match status" value="1"/>
</dbReference>
<comment type="subunit">
    <text evidence="9">Homodimer.</text>
</comment>
<dbReference type="SUPFAM" id="SSF54631">
    <property type="entry name" value="CBS-domain pair"/>
    <property type="match status" value="1"/>
</dbReference>
<feature type="transmembrane region" description="Helical" evidence="9">
    <location>
        <begin position="411"/>
        <end position="435"/>
    </location>
</feature>
<dbReference type="CDD" id="cd04606">
    <property type="entry name" value="CBS_pair_Mg_transporter"/>
    <property type="match status" value="1"/>
</dbReference>
<evidence type="ECO:0000313" key="12">
    <source>
        <dbReference type="Proteomes" id="UP000254792"/>
    </source>
</evidence>
<dbReference type="SUPFAM" id="SSF158791">
    <property type="entry name" value="MgtE N-terminal domain-like"/>
    <property type="match status" value="1"/>
</dbReference>
<feature type="transmembrane region" description="Helical" evidence="9">
    <location>
        <begin position="323"/>
        <end position="346"/>
    </location>
</feature>
<evidence type="ECO:0000256" key="3">
    <source>
        <dbReference type="ARBA" id="ARBA00022448"/>
    </source>
</evidence>
<dbReference type="InterPro" id="IPR006668">
    <property type="entry name" value="Mg_transptr_MgtE_intracell_dom"/>
</dbReference>
<evidence type="ECO:0000259" key="10">
    <source>
        <dbReference type="PROSITE" id="PS51371"/>
    </source>
</evidence>
<dbReference type="PROSITE" id="PS51371">
    <property type="entry name" value="CBS"/>
    <property type="match status" value="1"/>
</dbReference>
<evidence type="ECO:0000256" key="5">
    <source>
        <dbReference type="ARBA" id="ARBA00022842"/>
    </source>
</evidence>
<dbReference type="Gene3D" id="1.10.357.20">
    <property type="entry name" value="SLC41 divalent cation transporters, integral membrane domain"/>
    <property type="match status" value="1"/>
</dbReference>
<dbReference type="PANTHER" id="PTHR43773">
    <property type="entry name" value="MAGNESIUM TRANSPORTER MGTE"/>
    <property type="match status" value="1"/>
</dbReference>
<dbReference type="GO" id="GO:0046872">
    <property type="term" value="F:metal ion binding"/>
    <property type="evidence" value="ECO:0007669"/>
    <property type="project" value="UniProtKB-KW"/>
</dbReference>
<dbReference type="RefSeq" id="WP_115557686.1">
    <property type="nucleotide sequence ID" value="NZ_CP031376.1"/>
</dbReference>
<dbReference type="InterPro" id="IPR038076">
    <property type="entry name" value="MgtE_N_sf"/>
</dbReference>
<dbReference type="GO" id="GO:0015095">
    <property type="term" value="F:magnesium ion transmembrane transporter activity"/>
    <property type="evidence" value="ECO:0007669"/>
    <property type="project" value="UniProtKB-UniRule"/>
</dbReference>
<dbReference type="InterPro" id="IPR006667">
    <property type="entry name" value="SLC41_membr_dom"/>
</dbReference>
<evidence type="ECO:0000256" key="9">
    <source>
        <dbReference type="RuleBase" id="RU362011"/>
    </source>
</evidence>
<dbReference type="GO" id="GO:0005886">
    <property type="term" value="C:plasma membrane"/>
    <property type="evidence" value="ECO:0007669"/>
    <property type="project" value="UniProtKB-SubCell"/>
</dbReference>
<dbReference type="InterPro" id="IPR036739">
    <property type="entry name" value="SLC41_membr_dom_sf"/>
</dbReference>
<dbReference type="Proteomes" id="UP000254792">
    <property type="component" value="Chromosome"/>
</dbReference>
<keyword evidence="7 9" id="KW-0472">Membrane</keyword>
<evidence type="ECO:0000256" key="6">
    <source>
        <dbReference type="ARBA" id="ARBA00022989"/>
    </source>
</evidence>
<keyword evidence="9" id="KW-0479">Metal-binding</keyword>
<feature type="transmembrane region" description="Helical" evidence="9">
    <location>
        <begin position="447"/>
        <end position="474"/>
    </location>
</feature>
<comment type="function">
    <text evidence="9">Acts as a magnesium transporter.</text>
</comment>
<accession>A0A345Z2C8</accession>
<feature type="domain" description="CBS" evidence="10">
    <location>
        <begin position="203"/>
        <end position="259"/>
    </location>
</feature>
<dbReference type="Gene3D" id="3.10.580.10">
    <property type="entry name" value="CBS-domain"/>
    <property type="match status" value="1"/>
</dbReference>
<evidence type="ECO:0000313" key="11">
    <source>
        <dbReference type="EMBL" id="AXK50757.1"/>
    </source>
</evidence>
<keyword evidence="3 9" id="KW-0813">Transport</keyword>
<organism evidence="11 12">
    <name type="scientific">Spiroplasma alleghenense</name>
    <dbReference type="NCBI Taxonomy" id="216931"/>
    <lineage>
        <taxon>Bacteria</taxon>
        <taxon>Bacillati</taxon>
        <taxon>Mycoplasmatota</taxon>
        <taxon>Mollicutes</taxon>
        <taxon>Entomoplasmatales</taxon>
        <taxon>Spiroplasmataceae</taxon>
        <taxon>Spiroplasma</taxon>
    </lineage>
</organism>
<dbReference type="OrthoDB" id="9790355at2"/>
<dbReference type="Pfam" id="PF01769">
    <property type="entry name" value="MgtE"/>
    <property type="match status" value="1"/>
</dbReference>
<dbReference type="Gene3D" id="1.25.60.10">
    <property type="entry name" value="MgtE N-terminal domain-like"/>
    <property type="match status" value="1"/>
</dbReference>
<evidence type="ECO:0000256" key="8">
    <source>
        <dbReference type="PROSITE-ProRule" id="PRU00703"/>
    </source>
</evidence>
<dbReference type="InterPro" id="IPR006669">
    <property type="entry name" value="MgtE_transporter"/>
</dbReference>
<keyword evidence="4 9" id="KW-0812">Transmembrane</keyword>
<comment type="similarity">
    <text evidence="2 9">Belongs to the SLC41A transporter family.</text>
</comment>
<comment type="subcellular location">
    <subcellularLocation>
        <location evidence="9">Cell membrane</location>
        <topology evidence="9">Multi-pass membrane protein</topology>
    </subcellularLocation>
    <subcellularLocation>
        <location evidence="1">Membrane</location>
        <topology evidence="1">Multi-pass membrane protein</topology>
    </subcellularLocation>
</comment>
<keyword evidence="6 9" id="KW-1133">Transmembrane helix</keyword>
<evidence type="ECO:0000256" key="2">
    <source>
        <dbReference type="ARBA" id="ARBA00009749"/>
    </source>
</evidence>
<evidence type="ECO:0000256" key="1">
    <source>
        <dbReference type="ARBA" id="ARBA00004141"/>
    </source>
</evidence>
<dbReference type="SMART" id="SM00116">
    <property type="entry name" value="CBS"/>
    <property type="match status" value="2"/>
</dbReference>
<protein>
    <recommendedName>
        <fullName evidence="9">Magnesium transporter MgtE</fullName>
    </recommendedName>
</protein>